<evidence type="ECO:0000313" key="1">
    <source>
        <dbReference type="EMBL" id="CAB3641805.1"/>
    </source>
</evidence>
<gene>
    <name evidence="1" type="ORF">LMG22037_00352</name>
</gene>
<dbReference type="EMBL" id="CADIKB010000001">
    <property type="protein sequence ID" value="CAB3641805.1"/>
    <property type="molecule type" value="Genomic_DNA"/>
</dbReference>
<evidence type="ECO:0000313" key="2">
    <source>
        <dbReference type="Proteomes" id="UP000494249"/>
    </source>
</evidence>
<dbReference type="Proteomes" id="UP000494249">
    <property type="component" value="Unassembled WGS sequence"/>
</dbReference>
<reference evidence="1 2" key="1">
    <citation type="submission" date="2020-04" db="EMBL/GenBank/DDBJ databases">
        <authorList>
            <person name="De Canck E."/>
        </authorList>
    </citation>
    <scope>NUCLEOTIDE SEQUENCE [LARGE SCALE GENOMIC DNA]</scope>
    <source>
        <strain evidence="1 2">LMG 22037</strain>
    </source>
</reference>
<organism evidence="1 2">
    <name type="scientific">Paraburkholderia phenoliruptrix</name>
    <dbReference type="NCBI Taxonomy" id="252970"/>
    <lineage>
        <taxon>Bacteria</taxon>
        <taxon>Pseudomonadati</taxon>
        <taxon>Pseudomonadota</taxon>
        <taxon>Betaproteobacteria</taxon>
        <taxon>Burkholderiales</taxon>
        <taxon>Burkholderiaceae</taxon>
        <taxon>Paraburkholderia</taxon>
    </lineage>
</organism>
<protein>
    <submittedName>
        <fullName evidence="1">Uncharacterized protein</fullName>
    </submittedName>
</protein>
<accession>A0A6J4ZSF7</accession>
<name>A0A6J4ZSF7_9BURK</name>
<dbReference type="AlphaFoldDB" id="A0A6J4ZSF7"/>
<proteinExistence type="predicted"/>
<sequence>MSANSRFPDGLANRSGLVGKNPMVQSNQAVYGTMDDDIRWYKGPPSILH</sequence>